<organism evidence="1 2">
    <name type="scientific">Dioscorea zingiberensis</name>
    <dbReference type="NCBI Taxonomy" id="325984"/>
    <lineage>
        <taxon>Eukaryota</taxon>
        <taxon>Viridiplantae</taxon>
        <taxon>Streptophyta</taxon>
        <taxon>Embryophyta</taxon>
        <taxon>Tracheophyta</taxon>
        <taxon>Spermatophyta</taxon>
        <taxon>Magnoliopsida</taxon>
        <taxon>Liliopsida</taxon>
        <taxon>Dioscoreales</taxon>
        <taxon>Dioscoreaceae</taxon>
        <taxon>Dioscorea</taxon>
    </lineage>
</organism>
<dbReference type="EMBL" id="JAGGNH010000005">
    <property type="protein sequence ID" value="KAJ0970729.1"/>
    <property type="molecule type" value="Genomic_DNA"/>
</dbReference>
<gene>
    <name evidence="1" type="ORF">J5N97_018688</name>
</gene>
<name>A0A9D5HBQ8_9LILI</name>
<protein>
    <submittedName>
        <fullName evidence="1">Uncharacterized protein</fullName>
    </submittedName>
</protein>
<evidence type="ECO:0000313" key="1">
    <source>
        <dbReference type="EMBL" id="KAJ0970729.1"/>
    </source>
</evidence>
<proteinExistence type="predicted"/>
<comment type="caution">
    <text evidence="1">The sequence shown here is derived from an EMBL/GenBank/DDBJ whole genome shotgun (WGS) entry which is preliminary data.</text>
</comment>
<reference evidence="1" key="2">
    <citation type="journal article" date="2022" name="Hortic Res">
        <title>The genome of Dioscorea zingiberensis sheds light on the biosynthesis, origin and evolution of the medicinally important diosgenin saponins.</title>
        <authorList>
            <person name="Li Y."/>
            <person name="Tan C."/>
            <person name="Li Z."/>
            <person name="Guo J."/>
            <person name="Li S."/>
            <person name="Chen X."/>
            <person name="Wang C."/>
            <person name="Dai X."/>
            <person name="Yang H."/>
            <person name="Song W."/>
            <person name="Hou L."/>
            <person name="Xu J."/>
            <person name="Tong Z."/>
            <person name="Xu A."/>
            <person name="Yuan X."/>
            <person name="Wang W."/>
            <person name="Yang Q."/>
            <person name="Chen L."/>
            <person name="Sun Z."/>
            <person name="Wang K."/>
            <person name="Pan B."/>
            <person name="Chen J."/>
            <person name="Bao Y."/>
            <person name="Liu F."/>
            <person name="Qi X."/>
            <person name="Gang D.R."/>
            <person name="Wen J."/>
            <person name="Li J."/>
        </authorList>
    </citation>
    <scope>NUCLEOTIDE SEQUENCE</scope>
    <source>
        <strain evidence="1">Dzin_1.0</strain>
    </source>
</reference>
<dbReference type="Proteomes" id="UP001085076">
    <property type="component" value="Miscellaneous, Linkage group lg05"/>
</dbReference>
<accession>A0A9D5HBQ8</accession>
<dbReference type="AlphaFoldDB" id="A0A9D5HBQ8"/>
<keyword evidence="2" id="KW-1185">Reference proteome</keyword>
<sequence>MDTRGTWGPRRRWGFVPGHAWGFELPDRCPRPAQSCIRVSPTLFSRSLHKRALVVDFCGDLGSCLAWNLSYDLMRIV</sequence>
<evidence type="ECO:0000313" key="2">
    <source>
        <dbReference type="Proteomes" id="UP001085076"/>
    </source>
</evidence>
<reference evidence="1" key="1">
    <citation type="submission" date="2021-03" db="EMBL/GenBank/DDBJ databases">
        <authorList>
            <person name="Li Z."/>
            <person name="Yang C."/>
        </authorList>
    </citation>
    <scope>NUCLEOTIDE SEQUENCE</scope>
    <source>
        <strain evidence="1">Dzin_1.0</strain>
        <tissue evidence="1">Leaf</tissue>
    </source>
</reference>